<gene>
    <name evidence="8" type="ORF">CJ218_06240</name>
</gene>
<keyword evidence="6 7" id="KW-0472">Membrane</keyword>
<feature type="transmembrane region" description="Helical" evidence="7">
    <location>
        <begin position="12"/>
        <end position="33"/>
    </location>
</feature>
<organism evidence="8 9">
    <name type="scientific">Gemella sanguinis</name>
    <dbReference type="NCBI Taxonomy" id="84135"/>
    <lineage>
        <taxon>Bacteria</taxon>
        <taxon>Bacillati</taxon>
        <taxon>Bacillota</taxon>
        <taxon>Bacilli</taxon>
        <taxon>Bacillales</taxon>
        <taxon>Gemellaceae</taxon>
        <taxon>Gemella</taxon>
    </lineage>
</organism>
<dbReference type="OrthoDB" id="9776324at2"/>
<evidence type="ECO:0000313" key="9">
    <source>
        <dbReference type="Proteomes" id="UP000235670"/>
    </source>
</evidence>
<dbReference type="PANTHER" id="PTHR43549:SF3">
    <property type="entry name" value="MULTIDRUG RESISTANCE PROTEIN YPNP-RELATED"/>
    <property type="match status" value="1"/>
</dbReference>
<accession>A0A2N6SE44</accession>
<evidence type="ECO:0000256" key="4">
    <source>
        <dbReference type="ARBA" id="ARBA00022692"/>
    </source>
</evidence>
<dbReference type="InterPro" id="IPR002528">
    <property type="entry name" value="MATE_fam"/>
</dbReference>
<feature type="transmembrane region" description="Helical" evidence="7">
    <location>
        <begin position="314"/>
        <end position="334"/>
    </location>
</feature>
<evidence type="ECO:0000313" key="8">
    <source>
        <dbReference type="EMBL" id="PMC52191.1"/>
    </source>
</evidence>
<dbReference type="InterPro" id="IPR052031">
    <property type="entry name" value="Membrane_Transporter-Flippase"/>
</dbReference>
<evidence type="ECO:0000256" key="1">
    <source>
        <dbReference type="ARBA" id="ARBA00004651"/>
    </source>
</evidence>
<dbReference type="Pfam" id="PF01554">
    <property type="entry name" value="MatE"/>
    <property type="match status" value="2"/>
</dbReference>
<feature type="transmembrane region" description="Helical" evidence="7">
    <location>
        <begin position="354"/>
        <end position="373"/>
    </location>
</feature>
<proteinExistence type="predicted"/>
<dbReference type="PIRSF" id="PIRSF006603">
    <property type="entry name" value="DinF"/>
    <property type="match status" value="1"/>
</dbReference>
<evidence type="ECO:0000256" key="6">
    <source>
        <dbReference type="ARBA" id="ARBA00023136"/>
    </source>
</evidence>
<dbReference type="EMBL" id="PNGT01000006">
    <property type="protein sequence ID" value="PMC52191.1"/>
    <property type="molecule type" value="Genomic_DNA"/>
</dbReference>
<dbReference type="STRING" id="84135.GCA_001052115_00401"/>
<dbReference type="InterPro" id="IPR048279">
    <property type="entry name" value="MdtK-like"/>
</dbReference>
<feature type="transmembrane region" description="Helical" evidence="7">
    <location>
        <begin position="45"/>
        <end position="69"/>
    </location>
</feature>
<feature type="transmembrane region" description="Helical" evidence="7">
    <location>
        <begin position="133"/>
        <end position="152"/>
    </location>
</feature>
<dbReference type="AlphaFoldDB" id="A0A2N6SE44"/>
<dbReference type="NCBIfam" id="TIGR00797">
    <property type="entry name" value="matE"/>
    <property type="match status" value="1"/>
</dbReference>
<feature type="transmembrane region" description="Helical" evidence="7">
    <location>
        <begin position="380"/>
        <end position="404"/>
    </location>
</feature>
<dbReference type="GO" id="GO:0042910">
    <property type="term" value="F:xenobiotic transmembrane transporter activity"/>
    <property type="evidence" value="ECO:0007669"/>
    <property type="project" value="InterPro"/>
</dbReference>
<reference evidence="8 9" key="1">
    <citation type="submission" date="2017-09" db="EMBL/GenBank/DDBJ databases">
        <title>Bacterial strain isolated from the female urinary microbiota.</title>
        <authorList>
            <person name="Thomas-White K."/>
            <person name="Kumar N."/>
            <person name="Forster S."/>
            <person name="Putonti C."/>
            <person name="Lawley T."/>
            <person name="Wolfe A.J."/>
        </authorList>
    </citation>
    <scope>NUCLEOTIDE SEQUENCE [LARGE SCALE GENOMIC DNA]</scope>
    <source>
        <strain evidence="8 9">UMB0186</strain>
    </source>
</reference>
<comment type="subcellular location">
    <subcellularLocation>
        <location evidence="1">Cell membrane</location>
        <topology evidence="1">Multi-pass membrane protein</topology>
    </subcellularLocation>
</comment>
<dbReference type="RefSeq" id="WP_102189996.1">
    <property type="nucleotide sequence ID" value="NZ_PNGT01000006.1"/>
</dbReference>
<evidence type="ECO:0000256" key="3">
    <source>
        <dbReference type="ARBA" id="ARBA00022475"/>
    </source>
</evidence>
<name>A0A2N6SE44_9BACL</name>
<evidence type="ECO:0000256" key="5">
    <source>
        <dbReference type="ARBA" id="ARBA00022989"/>
    </source>
</evidence>
<dbReference type="GO" id="GO:0015297">
    <property type="term" value="F:antiporter activity"/>
    <property type="evidence" value="ECO:0007669"/>
    <property type="project" value="InterPro"/>
</dbReference>
<evidence type="ECO:0000256" key="7">
    <source>
        <dbReference type="SAM" id="Phobius"/>
    </source>
</evidence>
<feature type="transmembrane region" description="Helical" evidence="7">
    <location>
        <begin position="410"/>
        <end position="435"/>
    </location>
</feature>
<feature type="transmembrane region" description="Helical" evidence="7">
    <location>
        <begin position="242"/>
        <end position="260"/>
    </location>
</feature>
<keyword evidence="5 7" id="KW-1133">Transmembrane helix</keyword>
<keyword evidence="4 7" id="KW-0812">Transmembrane</keyword>
<keyword evidence="2" id="KW-0813">Transport</keyword>
<dbReference type="GO" id="GO:0005886">
    <property type="term" value="C:plasma membrane"/>
    <property type="evidence" value="ECO:0007669"/>
    <property type="project" value="UniProtKB-SubCell"/>
</dbReference>
<feature type="transmembrane region" description="Helical" evidence="7">
    <location>
        <begin position="90"/>
        <end position="113"/>
    </location>
</feature>
<keyword evidence="3" id="KW-1003">Cell membrane</keyword>
<feature type="transmembrane region" description="Helical" evidence="7">
    <location>
        <begin position="164"/>
        <end position="187"/>
    </location>
</feature>
<dbReference type="Proteomes" id="UP000235670">
    <property type="component" value="Unassembled WGS sequence"/>
</dbReference>
<evidence type="ECO:0000256" key="2">
    <source>
        <dbReference type="ARBA" id="ARBA00022448"/>
    </source>
</evidence>
<comment type="caution">
    <text evidence="8">The sequence shown here is derived from an EMBL/GenBank/DDBJ whole genome shotgun (WGS) entry which is preliminary data.</text>
</comment>
<feature type="transmembrane region" description="Helical" evidence="7">
    <location>
        <begin position="193"/>
        <end position="211"/>
    </location>
</feature>
<sequence length="452" mass="49793">MHDMTKGPILSKIIHFSIFIFIGGLLQNLYLIIDSIILGHYVGESGIAIVGVANPINFIVMGFLIGSAYGFGVIMARSFGAGDFKEFRKYFFNSIILSIIIGIVFTIVLSLVNSYLLKLISTPAELFDGAHKFLFILYIGCASSLIYNLFAATLRSIGNSFTPVLFLLLSVVINAILAYVFVAIFSWGVEGSAVATIIAQAASALCCYIYINRKYPQIRLTKQDAVLDISHMKNLILQGAPMGMQFSFTGIGLIVVQKFLNGFGTNYIAGYSVGVRIQNIVSYVYVALGTAISTFISQNIGAKRMYRIPKAVKYTTLITIGCAIFSTIVIRFFGPNFISLFTTTPNEELTHATVTYFNNVTLAYIPLGLIILYRSALQGYGFPITAMMAGIIELINRVVIVIFLTDSFGFLAICLADSVNWVITAVFLLTVYFIATRSHKNKNKEFYIEPSM</sequence>
<feature type="transmembrane region" description="Helical" evidence="7">
    <location>
        <begin position="280"/>
        <end position="302"/>
    </location>
</feature>
<protein>
    <submittedName>
        <fullName evidence="8">MATE family efflux transporter</fullName>
    </submittedName>
</protein>
<dbReference type="PANTHER" id="PTHR43549">
    <property type="entry name" value="MULTIDRUG RESISTANCE PROTEIN YPNP-RELATED"/>
    <property type="match status" value="1"/>
</dbReference>